<keyword evidence="1" id="KW-1133">Transmembrane helix</keyword>
<reference evidence="3" key="1">
    <citation type="submission" date="2014-03" db="EMBL/GenBank/DDBJ databases">
        <authorList>
            <person name="Aksoy S."/>
            <person name="Warren W."/>
            <person name="Wilson R.K."/>
        </authorList>
    </citation>
    <scope>NUCLEOTIDE SEQUENCE [LARGE SCALE GENOMIC DNA]</scope>
    <source>
        <strain evidence="3">IAEA</strain>
    </source>
</reference>
<feature type="transmembrane region" description="Helical" evidence="1">
    <location>
        <begin position="54"/>
        <end position="75"/>
    </location>
</feature>
<proteinExistence type="predicted"/>
<accession>A0A1B0A3C4</accession>
<feature type="transmembrane region" description="Helical" evidence="1">
    <location>
        <begin position="20"/>
        <end position="42"/>
    </location>
</feature>
<sequence length="114" mass="13608">MKITSEALSKSRFTLLSGFYPWQMAMYRLDFFTLVTTFLSSNTMRNVRCQQRKMLFSCYTVTVVLLLSTMCLLLDRQHIAVSENKKNGERYRYEFCYEVVVSLQYELQAFNSFW</sequence>
<dbReference type="EnsemblMetazoa" id="GPAI033210-RA">
    <property type="protein sequence ID" value="GPAI033210-PA"/>
    <property type="gene ID" value="GPAI033210"/>
</dbReference>
<evidence type="ECO:0000256" key="1">
    <source>
        <dbReference type="SAM" id="Phobius"/>
    </source>
</evidence>
<dbReference type="VEuPathDB" id="VectorBase:GPAI033210"/>
<evidence type="ECO:0000313" key="3">
    <source>
        <dbReference type="Proteomes" id="UP000092445"/>
    </source>
</evidence>
<keyword evidence="1" id="KW-0472">Membrane</keyword>
<reference evidence="2" key="2">
    <citation type="submission" date="2020-05" db="UniProtKB">
        <authorList>
            <consortium name="EnsemblMetazoa"/>
        </authorList>
    </citation>
    <scope>IDENTIFICATION</scope>
    <source>
        <strain evidence="2">IAEA</strain>
    </source>
</reference>
<name>A0A1B0A3C4_GLOPL</name>
<protein>
    <submittedName>
        <fullName evidence="2">Uncharacterized protein</fullName>
    </submittedName>
</protein>
<organism evidence="2 3">
    <name type="scientific">Glossina pallidipes</name>
    <name type="common">Tsetse fly</name>
    <dbReference type="NCBI Taxonomy" id="7398"/>
    <lineage>
        <taxon>Eukaryota</taxon>
        <taxon>Metazoa</taxon>
        <taxon>Ecdysozoa</taxon>
        <taxon>Arthropoda</taxon>
        <taxon>Hexapoda</taxon>
        <taxon>Insecta</taxon>
        <taxon>Pterygota</taxon>
        <taxon>Neoptera</taxon>
        <taxon>Endopterygota</taxon>
        <taxon>Diptera</taxon>
        <taxon>Brachycera</taxon>
        <taxon>Muscomorpha</taxon>
        <taxon>Hippoboscoidea</taxon>
        <taxon>Glossinidae</taxon>
        <taxon>Glossina</taxon>
    </lineage>
</organism>
<keyword evidence="1" id="KW-0812">Transmembrane</keyword>
<dbReference type="Proteomes" id="UP000092445">
    <property type="component" value="Unassembled WGS sequence"/>
</dbReference>
<evidence type="ECO:0000313" key="2">
    <source>
        <dbReference type="EnsemblMetazoa" id="GPAI033210-PA"/>
    </source>
</evidence>
<keyword evidence="3" id="KW-1185">Reference proteome</keyword>
<dbReference type="AlphaFoldDB" id="A0A1B0A3C4"/>